<keyword evidence="13" id="KW-1185">Reference proteome</keyword>
<evidence type="ECO:0000256" key="2">
    <source>
        <dbReference type="ARBA" id="ARBA00008307"/>
    </source>
</evidence>
<dbReference type="Pfam" id="PF03281">
    <property type="entry name" value="Mab-21"/>
    <property type="match status" value="1"/>
</dbReference>
<evidence type="ECO:0000256" key="6">
    <source>
        <dbReference type="ARBA" id="ARBA00022741"/>
    </source>
</evidence>
<dbReference type="InterPro" id="IPR013087">
    <property type="entry name" value="Znf_C2H2_type"/>
</dbReference>
<dbReference type="OrthoDB" id="6054650at2759"/>
<keyword evidence="4" id="KW-0548">Nucleotidyltransferase</keyword>
<organism evidence="12 13">
    <name type="scientific">Clytia hemisphaerica</name>
    <dbReference type="NCBI Taxonomy" id="252671"/>
    <lineage>
        <taxon>Eukaryota</taxon>
        <taxon>Metazoa</taxon>
        <taxon>Cnidaria</taxon>
        <taxon>Hydrozoa</taxon>
        <taxon>Hydroidolina</taxon>
        <taxon>Leptothecata</taxon>
        <taxon>Obeliida</taxon>
        <taxon>Clytiidae</taxon>
        <taxon>Clytia</taxon>
    </lineage>
</organism>
<dbReference type="GO" id="GO:0008270">
    <property type="term" value="F:zinc ion binding"/>
    <property type="evidence" value="ECO:0007669"/>
    <property type="project" value="UniProtKB-KW"/>
</dbReference>
<evidence type="ECO:0000313" key="12">
    <source>
        <dbReference type="EnsemblMetazoa" id="CLYHEMP021312.1"/>
    </source>
</evidence>
<keyword evidence="9" id="KW-0862">Zinc</keyword>
<dbReference type="PANTHER" id="PTHR10656:SF42">
    <property type="entry name" value="CYCLIC GMP-AMP SYNTHASE-LIKE PROTEIN-RELATED"/>
    <property type="match status" value="1"/>
</dbReference>
<dbReference type="PANTHER" id="PTHR10656">
    <property type="entry name" value="CELL FATE DETERMINING PROTEIN MAB21-RELATED"/>
    <property type="match status" value="1"/>
</dbReference>
<keyword evidence="5" id="KW-0479">Metal-binding</keyword>
<feature type="domain" description="C2H2-type" evidence="11">
    <location>
        <begin position="68"/>
        <end position="96"/>
    </location>
</feature>
<evidence type="ECO:0000256" key="5">
    <source>
        <dbReference type="ARBA" id="ARBA00022723"/>
    </source>
</evidence>
<evidence type="ECO:0000256" key="4">
    <source>
        <dbReference type="ARBA" id="ARBA00022695"/>
    </source>
</evidence>
<evidence type="ECO:0000256" key="9">
    <source>
        <dbReference type="PROSITE-ProRule" id="PRU00042"/>
    </source>
</evidence>
<name>A0A7M5XCT2_9CNID</name>
<keyword evidence="9" id="KW-0863">Zinc-finger</keyword>
<dbReference type="PROSITE" id="PS00028">
    <property type="entry name" value="ZINC_FINGER_C2H2_1"/>
    <property type="match status" value="1"/>
</dbReference>
<evidence type="ECO:0000313" key="13">
    <source>
        <dbReference type="Proteomes" id="UP000594262"/>
    </source>
</evidence>
<sequence>MPRDCGYCPQKVSGCYRGHLDSNHQRKFVCGYEACFSKHTQFRGKDDLEKHQNETKKHLPNNSGVKIQICNSCSKRFTSDQAIQQHHKDKHGPDAKPTINPKNKEKASSKNLSKATVRQVTTPDMSEFKEYKQNVPKIVPFGQNHEPNKQQNSPTLVEAQSKLHEYYKTVQPTKEDRIKSRNLIRDEILKPLLKGVNKDKENLYNGPLEKAGSAATNTKVNKADEFDFDLHLNIKDIELDKSNIGYTLTTRTGIDPNVKSMKEQKIVSTTDGRLLHHGYVQITSTSAPDRLKQGDHLVPRLIHEDLFKKLKEQIEISKVKDVSIQRNPHGPAITLTYHKPGDHHIDIDLSPSLFTNDIKVDEGVWGRSFFKDNPRGVDLVDKLKEVPVLLVPKKEDCWLISHEKIMKKMFNSVDGPGTCRKECHKTLKADVLNWKSKEQFEGMSTNPIKHHLLWYNDQHPDDEYWSSKNLPICYNDMLEDLEGRMRDGKIPNYFDDKDKTNLLEGKDPEMLNRFADRLRDRRAEVKRLENGGMET</sequence>
<dbReference type="Proteomes" id="UP000594262">
    <property type="component" value="Unplaced"/>
</dbReference>
<dbReference type="AlphaFoldDB" id="A0A7M5XCT2"/>
<evidence type="ECO:0000256" key="8">
    <source>
        <dbReference type="ARBA" id="ARBA00022842"/>
    </source>
</evidence>
<dbReference type="Gene3D" id="3.30.460.90">
    <property type="match status" value="1"/>
</dbReference>
<evidence type="ECO:0000256" key="7">
    <source>
        <dbReference type="ARBA" id="ARBA00022840"/>
    </source>
</evidence>
<keyword evidence="7" id="KW-0067">ATP-binding</keyword>
<keyword evidence="8" id="KW-0460">Magnesium</keyword>
<dbReference type="GO" id="GO:0016779">
    <property type="term" value="F:nucleotidyltransferase activity"/>
    <property type="evidence" value="ECO:0007669"/>
    <property type="project" value="UniProtKB-KW"/>
</dbReference>
<feature type="region of interest" description="Disordered" evidence="10">
    <location>
        <begin position="80"/>
        <end position="121"/>
    </location>
</feature>
<keyword evidence="3" id="KW-0808">Transferase</keyword>
<dbReference type="EnsemblMetazoa" id="CLYHEMT021312.1">
    <property type="protein sequence ID" value="CLYHEMP021312.1"/>
    <property type="gene ID" value="CLYHEMG021312"/>
</dbReference>
<dbReference type="Pfam" id="PF20266">
    <property type="entry name" value="Mab-21_C"/>
    <property type="match status" value="1"/>
</dbReference>
<dbReference type="InterPro" id="IPR046903">
    <property type="entry name" value="Mab-21-like_nuc_Trfase"/>
</dbReference>
<dbReference type="RefSeq" id="XP_066933137.1">
    <property type="nucleotide sequence ID" value="XM_067077036.1"/>
</dbReference>
<proteinExistence type="inferred from homology"/>
<feature type="compositionally biased region" description="Polar residues" evidence="10">
    <location>
        <begin position="109"/>
        <end position="121"/>
    </location>
</feature>
<dbReference type="Gene3D" id="1.10.1410.40">
    <property type="match status" value="1"/>
</dbReference>
<dbReference type="PROSITE" id="PS50157">
    <property type="entry name" value="ZINC_FINGER_C2H2_2"/>
    <property type="match status" value="1"/>
</dbReference>
<evidence type="ECO:0000256" key="1">
    <source>
        <dbReference type="ARBA" id="ARBA00001946"/>
    </source>
</evidence>
<comment type="similarity">
    <text evidence="2">Belongs to the mab-21 family.</text>
</comment>
<dbReference type="SMART" id="SM01265">
    <property type="entry name" value="Mab-21"/>
    <property type="match status" value="1"/>
</dbReference>
<comment type="cofactor">
    <cofactor evidence="1">
        <name>Mg(2+)</name>
        <dbReference type="ChEBI" id="CHEBI:18420"/>
    </cofactor>
</comment>
<dbReference type="InterPro" id="IPR024810">
    <property type="entry name" value="MAB21L/cGLR"/>
</dbReference>
<keyword evidence="6" id="KW-0547">Nucleotide-binding</keyword>
<protein>
    <recommendedName>
        <fullName evidence="11">C2H2-type domain-containing protein</fullName>
    </recommendedName>
</protein>
<dbReference type="GeneID" id="136820803"/>
<evidence type="ECO:0000259" key="11">
    <source>
        <dbReference type="PROSITE" id="PS50157"/>
    </source>
</evidence>
<dbReference type="InterPro" id="IPR046906">
    <property type="entry name" value="Mab-21_HhH/H2TH-like"/>
</dbReference>
<evidence type="ECO:0000256" key="3">
    <source>
        <dbReference type="ARBA" id="ARBA00022679"/>
    </source>
</evidence>
<dbReference type="GO" id="GO:0005524">
    <property type="term" value="F:ATP binding"/>
    <property type="evidence" value="ECO:0007669"/>
    <property type="project" value="UniProtKB-KW"/>
</dbReference>
<accession>A0A7M5XCT2</accession>
<reference evidence="12" key="1">
    <citation type="submission" date="2021-01" db="UniProtKB">
        <authorList>
            <consortium name="EnsemblMetazoa"/>
        </authorList>
    </citation>
    <scope>IDENTIFICATION</scope>
</reference>
<evidence type="ECO:0000256" key="10">
    <source>
        <dbReference type="SAM" id="MobiDB-lite"/>
    </source>
</evidence>